<sequence length="175" mass="20667">MPQKLVFMDLGTGVGITGILISKYTRVIMKDYNSDVLDNTWINVKLNQSQCILMQLDWRNHSKISFQLDLIVGSDLVYQGIPLYDLYQTILKLLSMLQEYFLEQNGKFYLIIPSNRMCTSEFIEIMNSEGLFEIQKELLEDEKYYKPCLQDEEQSQQLYPGLKELQFQMYIFIKK</sequence>
<dbReference type="Proteomes" id="UP000692954">
    <property type="component" value="Unassembled WGS sequence"/>
</dbReference>
<dbReference type="OrthoDB" id="46564at2759"/>
<dbReference type="InterPro" id="IPR019410">
    <property type="entry name" value="Methyltransf_16"/>
</dbReference>
<keyword evidence="2" id="KW-1185">Reference proteome</keyword>
<organism evidence="1 2">
    <name type="scientific">Paramecium sonneborni</name>
    <dbReference type="NCBI Taxonomy" id="65129"/>
    <lineage>
        <taxon>Eukaryota</taxon>
        <taxon>Sar</taxon>
        <taxon>Alveolata</taxon>
        <taxon>Ciliophora</taxon>
        <taxon>Intramacronucleata</taxon>
        <taxon>Oligohymenophorea</taxon>
        <taxon>Peniculida</taxon>
        <taxon>Parameciidae</taxon>
        <taxon>Paramecium</taxon>
    </lineage>
</organism>
<dbReference type="EMBL" id="CAJJDN010000033">
    <property type="protein sequence ID" value="CAD8075482.1"/>
    <property type="molecule type" value="Genomic_DNA"/>
</dbReference>
<comment type="caution">
    <text evidence="1">The sequence shown here is derived from an EMBL/GenBank/DDBJ whole genome shotgun (WGS) entry which is preliminary data.</text>
</comment>
<accession>A0A8S1M9S7</accession>
<name>A0A8S1M9S7_9CILI</name>
<evidence type="ECO:0000313" key="1">
    <source>
        <dbReference type="EMBL" id="CAD8075482.1"/>
    </source>
</evidence>
<dbReference type="AlphaFoldDB" id="A0A8S1M9S7"/>
<gene>
    <name evidence="1" type="ORF">PSON_ATCC_30995.1.T0330252</name>
</gene>
<dbReference type="PANTHER" id="PTHR14614">
    <property type="entry name" value="HEPATOCELLULAR CARCINOMA-ASSOCIATED ANTIGEN"/>
    <property type="match status" value="1"/>
</dbReference>
<protein>
    <submittedName>
        <fullName evidence="1">Uncharacterized protein</fullName>
    </submittedName>
</protein>
<proteinExistence type="predicted"/>
<reference evidence="1" key="1">
    <citation type="submission" date="2021-01" db="EMBL/GenBank/DDBJ databases">
        <authorList>
            <consortium name="Genoscope - CEA"/>
            <person name="William W."/>
        </authorList>
    </citation>
    <scope>NUCLEOTIDE SEQUENCE</scope>
</reference>
<dbReference type="Pfam" id="PF10294">
    <property type="entry name" value="Methyltransf_16"/>
    <property type="match status" value="1"/>
</dbReference>
<dbReference type="PANTHER" id="PTHR14614:SF132">
    <property type="entry name" value="PROTEIN-LYSINE METHYLTRANSFERASE C42C1.13"/>
    <property type="match status" value="1"/>
</dbReference>
<evidence type="ECO:0000313" key="2">
    <source>
        <dbReference type="Proteomes" id="UP000692954"/>
    </source>
</evidence>